<evidence type="ECO:0000313" key="5">
    <source>
        <dbReference type="EMBL" id="NUW38673.1"/>
    </source>
</evidence>
<dbReference type="Proteomes" id="UP000546126">
    <property type="component" value="Unassembled WGS sequence"/>
</dbReference>
<protein>
    <recommendedName>
        <fullName evidence="7">Alpha/beta hydrolase family protein</fullName>
    </recommendedName>
</protein>
<dbReference type="AlphaFoldDB" id="A0A7Y6M832"/>
<keyword evidence="3" id="KW-0443">Lipid metabolism</keyword>
<dbReference type="Pfam" id="PF03403">
    <property type="entry name" value="PAF-AH_p_II"/>
    <property type="match status" value="1"/>
</dbReference>
<feature type="region of interest" description="Disordered" evidence="4">
    <location>
        <begin position="1"/>
        <end position="125"/>
    </location>
</feature>
<feature type="compositionally biased region" description="Polar residues" evidence="4">
    <location>
        <begin position="56"/>
        <end position="85"/>
    </location>
</feature>
<accession>A0A7Y6M832</accession>
<keyword evidence="6" id="KW-1185">Reference proteome</keyword>
<evidence type="ECO:0000256" key="3">
    <source>
        <dbReference type="ARBA" id="ARBA00023098"/>
    </source>
</evidence>
<evidence type="ECO:0000256" key="4">
    <source>
        <dbReference type="SAM" id="MobiDB-lite"/>
    </source>
</evidence>
<name>A0A7Y6M832_9ACTN</name>
<sequence>MRPPTPIATRLDHAAPSGTPTTQLHEPIPASTSTRPLHQPVPAGTPTGRLHEPVPASTSTGRLHQPVPASTPTGRLHQLSGSSTVAGGLHHPVAASTLQARSHQAASSSTLAASPRRAAQPSALAGRLDTGRVAVTGHSLGGAAALLAARQDRRFAAVIDIDGYPRDPAPAPFPQPVLALVHDIEPGQERDYVRRLDQVLSLSTASGYRVTVPGAAHLTFTDAPLFLPPLPAVVGSPDGDTAPHDTAPRDTGPRDTGPRLTAAATAAFLDATLRRAPGDLAATLSAYGRLTVL</sequence>
<dbReference type="InterPro" id="IPR029058">
    <property type="entry name" value="AB_hydrolase_fold"/>
</dbReference>
<organism evidence="5 6">
    <name type="scientific">Nonomuraea rhodomycinica</name>
    <dbReference type="NCBI Taxonomy" id="1712872"/>
    <lineage>
        <taxon>Bacteria</taxon>
        <taxon>Bacillati</taxon>
        <taxon>Actinomycetota</taxon>
        <taxon>Actinomycetes</taxon>
        <taxon>Streptosporangiales</taxon>
        <taxon>Streptosporangiaceae</taxon>
        <taxon>Nonomuraea</taxon>
    </lineage>
</organism>
<dbReference type="GO" id="GO:0003847">
    <property type="term" value="F:1-alkyl-2-acetylglycerophosphocholine esterase activity"/>
    <property type="evidence" value="ECO:0007669"/>
    <property type="project" value="TreeGrafter"/>
</dbReference>
<feature type="compositionally biased region" description="Polar residues" evidence="4">
    <location>
        <begin position="18"/>
        <end position="36"/>
    </location>
</feature>
<feature type="compositionally biased region" description="Low complexity" evidence="4">
    <location>
        <begin position="111"/>
        <end position="125"/>
    </location>
</feature>
<dbReference type="PANTHER" id="PTHR10272">
    <property type="entry name" value="PLATELET-ACTIVATING FACTOR ACETYLHYDROLASE"/>
    <property type="match status" value="1"/>
</dbReference>
<feature type="region of interest" description="Disordered" evidence="4">
    <location>
        <begin position="234"/>
        <end position="258"/>
    </location>
</feature>
<evidence type="ECO:0000256" key="2">
    <source>
        <dbReference type="ARBA" id="ARBA00022963"/>
    </source>
</evidence>
<gene>
    <name evidence="5" type="ORF">HT134_00820</name>
</gene>
<feature type="compositionally biased region" description="Basic and acidic residues" evidence="4">
    <location>
        <begin position="241"/>
        <end position="257"/>
    </location>
</feature>
<dbReference type="PANTHER" id="PTHR10272:SF0">
    <property type="entry name" value="PLATELET-ACTIVATING FACTOR ACETYLHYDROLASE"/>
    <property type="match status" value="1"/>
</dbReference>
<keyword evidence="1" id="KW-0378">Hydrolase</keyword>
<comment type="caution">
    <text evidence="5">The sequence shown here is derived from an EMBL/GenBank/DDBJ whole genome shotgun (WGS) entry which is preliminary data.</text>
</comment>
<dbReference type="EMBL" id="JABWGO010000001">
    <property type="protein sequence ID" value="NUW38673.1"/>
    <property type="molecule type" value="Genomic_DNA"/>
</dbReference>
<dbReference type="GO" id="GO:0016042">
    <property type="term" value="P:lipid catabolic process"/>
    <property type="evidence" value="ECO:0007669"/>
    <property type="project" value="UniProtKB-KW"/>
</dbReference>
<evidence type="ECO:0000256" key="1">
    <source>
        <dbReference type="ARBA" id="ARBA00022801"/>
    </source>
</evidence>
<proteinExistence type="predicted"/>
<evidence type="ECO:0000313" key="6">
    <source>
        <dbReference type="Proteomes" id="UP000546126"/>
    </source>
</evidence>
<dbReference type="SUPFAM" id="SSF53474">
    <property type="entry name" value="alpha/beta-Hydrolases"/>
    <property type="match status" value="1"/>
</dbReference>
<dbReference type="Gene3D" id="3.40.50.1820">
    <property type="entry name" value="alpha/beta hydrolase"/>
    <property type="match status" value="1"/>
</dbReference>
<keyword evidence="2" id="KW-0442">Lipid degradation</keyword>
<evidence type="ECO:0008006" key="7">
    <source>
        <dbReference type="Google" id="ProtNLM"/>
    </source>
</evidence>
<feature type="compositionally biased region" description="Polar residues" evidence="4">
    <location>
        <begin position="96"/>
        <end position="110"/>
    </location>
</feature>
<reference evidence="5 6" key="1">
    <citation type="submission" date="2020-06" db="EMBL/GenBank/DDBJ databases">
        <authorList>
            <person name="Chanama M."/>
        </authorList>
    </citation>
    <scope>NUCLEOTIDE SEQUENCE [LARGE SCALE GENOMIC DNA]</scope>
    <source>
        <strain evidence="5 6">TBRC6557</strain>
    </source>
</reference>